<dbReference type="AlphaFoldDB" id="A0A939EFU8"/>
<evidence type="ECO:0000256" key="1">
    <source>
        <dbReference type="SAM" id="Phobius"/>
    </source>
</evidence>
<comment type="caution">
    <text evidence="2">The sequence shown here is derived from an EMBL/GenBank/DDBJ whole genome shotgun (WGS) entry which is preliminary data.</text>
</comment>
<dbReference type="EMBL" id="JAEKJZ010000003">
    <property type="protein sequence ID" value="MBN9671946.1"/>
    <property type="molecule type" value="Genomic_DNA"/>
</dbReference>
<proteinExistence type="predicted"/>
<feature type="transmembrane region" description="Helical" evidence="1">
    <location>
        <begin position="7"/>
        <end position="24"/>
    </location>
</feature>
<reference evidence="2" key="1">
    <citation type="submission" date="2020-12" db="EMBL/GenBank/DDBJ databases">
        <title>Oil enriched cultivation method for isolating marine PHA-producing bacteria.</title>
        <authorList>
            <person name="Zheng W."/>
            <person name="Yu S."/>
            <person name="Huang Y."/>
        </authorList>
    </citation>
    <scope>NUCLEOTIDE SEQUENCE</scope>
    <source>
        <strain evidence="2">SY-2-12</strain>
    </source>
</reference>
<evidence type="ECO:0000313" key="3">
    <source>
        <dbReference type="Proteomes" id="UP000664096"/>
    </source>
</evidence>
<dbReference type="RefSeq" id="WP_207141790.1">
    <property type="nucleotide sequence ID" value="NZ_JAEKJZ010000003.1"/>
</dbReference>
<accession>A0A939EFU8</accession>
<evidence type="ECO:0000313" key="2">
    <source>
        <dbReference type="EMBL" id="MBN9671946.1"/>
    </source>
</evidence>
<organism evidence="2 3">
    <name type="scientific">Roseibium aggregatum</name>
    <dbReference type="NCBI Taxonomy" id="187304"/>
    <lineage>
        <taxon>Bacteria</taxon>
        <taxon>Pseudomonadati</taxon>
        <taxon>Pseudomonadota</taxon>
        <taxon>Alphaproteobacteria</taxon>
        <taxon>Hyphomicrobiales</taxon>
        <taxon>Stappiaceae</taxon>
        <taxon>Roseibium</taxon>
    </lineage>
</organism>
<dbReference type="InterPro" id="IPR011088">
    <property type="entry name" value="Phage_phiNM3_A0EWY4"/>
</dbReference>
<keyword evidence="1" id="KW-1133">Transmembrane helix</keyword>
<keyword evidence="1" id="KW-0812">Transmembrane</keyword>
<gene>
    <name evidence="2" type="ORF">JF539_16465</name>
</gene>
<protein>
    <submittedName>
        <fullName evidence="2">DUF1523 family protein</fullName>
    </submittedName>
</protein>
<name>A0A939EFU8_9HYPH</name>
<dbReference type="Proteomes" id="UP000664096">
    <property type="component" value="Unassembled WGS sequence"/>
</dbReference>
<sequence length="226" mass="26097">MKYLKWIIGIPLVLVIVLFAHYTLPGRDVVRVVGTDVKRMDIGSSSLFWAAPDAGTNTSWTRDVRFINTVWPNGDPRVYRNEDTDWGWPPYFKFDSSNITAQAQDLVKKEGDVWVAVTHYGWRIKLFTIFPNAIDIEQVSGPDVFLIPWFNIIFFAVVLLILYLAYRTIDAFKRRRIDPVVANIDEFIDDVGENAEQARSHAQRHASAATSGFRQWFRRWFGAPKK</sequence>
<feature type="transmembrane region" description="Helical" evidence="1">
    <location>
        <begin position="146"/>
        <end position="166"/>
    </location>
</feature>
<keyword evidence="1" id="KW-0472">Membrane</keyword>
<dbReference type="Pfam" id="PF07509">
    <property type="entry name" value="DUF1523"/>
    <property type="match status" value="1"/>
</dbReference>